<dbReference type="EMBL" id="KB932208">
    <property type="protein sequence ID" value="KCV68447.1"/>
    <property type="molecule type" value="Genomic_DNA"/>
</dbReference>
<accession>A0A058Z4L5</accession>
<protein>
    <submittedName>
        <fullName evidence="2">Uncharacterized protein</fullName>
    </submittedName>
</protein>
<gene>
    <name evidence="2" type="ORF">H696_04741</name>
</gene>
<reference evidence="2" key="1">
    <citation type="submission" date="2013-04" db="EMBL/GenBank/DDBJ databases">
        <title>The Genome Sequence of Fonticula alba ATCC 38817.</title>
        <authorList>
            <consortium name="The Broad Institute Genomics Platform"/>
            <person name="Russ C."/>
            <person name="Cuomo C."/>
            <person name="Burger G."/>
            <person name="Gray M.W."/>
            <person name="Holland P.W.H."/>
            <person name="King N."/>
            <person name="Lang F.B.F."/>
            <person name="Roger A.J."/>
            <person name="Ruiz-Trillo I."/>
            <person name="Brown M."/>
            <person name="Walker B."/>
            <person name="Young S."/>
            <person name="Zeng Q."/>
            <person name="Gargeya S."/>
            <person name="Fitzgerald M."/>
            <person name="Haas B."/>
            <person name="Abouelleil A."/>
            <person name="Allen A.W."/>
            <person name="Alvarado L."/>
            <person name="Arachchi H.M."/>
            <person name="Berlin A.M."/>
            <person name="Chapman S.B."/>
            <person name="Gainer-Dewar J."/>
            <person name="Goldberg J."/>
            <person name="Griggs A."/>
            <person name="Gujja S."/>
            <person name="Hansen M."/>
            <person name="Howarth C."/>
            <person name="Imamovic A."/>
            <person name="Ireland A."/>
            <person name="Larimer J."/>
            <person name="McCowan C."/>
            <person name="Murphy C."/>
            <person name="Pearson M."/>
            <person name="Poon T.W."/>
            <person name="Priest M."/>
            <person name="Roberts A."/>
            <person name="Saif S."/>
            <person name="Shea T."/>
            <person name="Sisk P."/>
            <person name="Sykes S."/>
            <person name="Wortman J."/>
            <person name="Nusbaum C."/>
            <person name="Birren B."/>
        </authorList>
    </citation>
    <scope>NUCLEOTIDE SEQUENCE [LARGE SCALE GENOMIC DNA]</scope>
    <source>
        <strain evidence="2">ATCC 38817</strain>
    </source>
</reference>
<name>A0A058Z4L5_FONAL</name>
<dbReference type="Proteomes" id="UP000030693">
    <property type="component" value="Unassembled WGS sequence"/>
</dbReference>
<feature type="region of interest" description="Disordered" evidence="1">
    <location>
        <begin position="235"/>
        <end position="283"/>
    </location>
</feature>
<sequence>MSIWSWLLPEEKKADDPVAGLRSAPPSPPDANSGRRSAALAAAAASASAAASQTPSAGGGTLAGGSGAPVVPPDGGDFVSRAEYERLLHKVETFELQTKMLAVGLTVYMLVRLTRGRRNNISKQVMAERFVLVDKAQVGKMNALAELALDDSGKAVLRMRDGSIVLLDKEFKPSIIMEAAYTHRGPKPSSTEVASRLASIEGSPASVYFRQSGSPRTAYTEQGILSFARRIAPSLTSGQRTTTAAISGPGPEPSQTPGQTPGQTSTQTPTGDAAPPASPPPKQ</sequence>
<feature type="compositionally biased region" description="Low complexity" evidence="1">
    <location>
        <begin position="247"/>
        <end position="271"/>
    </location>
</feature>
<evidence type="ECO:0000256" key="1">
    <source>
        <dbReference type="SAM" id="MobiDB-lite"/>
    </source>
</evidence>
<keyword evidence="3" id="KW-1185">Reference proteome</keyword>
<feature type="compositionally biased region" description="Polar residues" evidence="1">
    <location>
        <begin position="235"/>
        <end position="245"/>
    </location>
</feature>
<organism evidence="2">
    <name type="scientific">Fonticula alba</name>
    <name type="common">Slime mold</name>
    <dbReference type="NCBI Taxonomy" id="691883"/>
    <lineage>
        <taxon>Eukaryota</taxon>
        <taxon>Rotosphaerida</taxon>
        <taxon>Fonticulaceae</taxon>
        <taxon>Fonticula</taxon>
    </lineage>
</organism>
<dbReference type="RefSeq" id="XP_009496879.1">
    <property type="nucleotide sequence ID" value="XM_009498604.1"/>
</dbReference>
<dbReference type="GeneID" id="20529466"/>
<dbReference type="AlphaFoldDB" id="A0A058Z4L5"/>
<evidence type="ECO:0000313" key="3">
    <source>
        <dbReference type="Proteomes" id="UP000030693"/>
    </source>
</evidence>
<feature type="region of interest" description="Disordered" evidence="1">
    <location>
        <begin position="14"/>
        <end position="39"/>
    </location>
</feature>
<evidence type="ECO:0000313" key="2">
    <source>
        <dbReference type="EMBL" id="KCV68447.1"/>
    </source>
</evidence>
<proteinExistence type="predicted"/>